<feature type="DNA-binding region" description="OmpR/PhoB-type" evidence="9">
    <location>
        <begin position="125"/>
        <end position="224"/>
    </location>
</feature>
<keyword evidence="3" id="KW-0902">Two-component regulatory system</keyword>
<evidence type="ECO:0000259" key="11">
    <source>
        <dbReference type="PROSITE" id="PS51755"/>
    </source>
</evidence>
<name>A0A7D6VME1_9CLOT</name>
<dbReference type="RefSeq" id="WP_181600549.1">
    <property type="nucleotide sequence ID" value="NZ_CP059378.1"/>
</dbReference>
<dbReference type="SMART" id="SM00862">
    <property type="entry name" value="Trans_reg_C"/>
    <property type="match status" value="1"/>
</dbReference>
<dbReference type="SMART" id="SM00448">
    <property type="entry name" value="REC"/>
    <property type="match status" value="1"/>
</dbReference>
<dbReference type="Pfam" id="PF00072">
    <property type="entry name" value="Response_reg"/>
    <property type="match status" value="1"/>
</dbReference>
<keyword evidence="6" id="KW-0804">Transcription</keyword>
<reference evidence="12 13" key="1">
    <citation type="submission" date="2020-07" db="EMBL/GenBank/DDBJ databases">
        <title>Electron transfer.</title>
        <authorList>
            <person name="Huang L."/>
            <person name="Liu X."/>
            <person name="Zhou S."/>
        </authorList>
    </citation>
    <scope>NUCLEOTIDE SEQUENCE [LARGE SCALE GENOMIC DNA]</scope>
    <source>
        <strain evidence="12 13">Lx1</strain>
    </source>
</reference>
<dbReference type="InterPro" id="IPR016032">
    <property type="entry name" value="Sig_transdc_resp-reg_C-effctor"/>
</dbReference>
<feature type="domain" description="Response regulatory" evidence="10">
    <location>
        <begin position="2"/>
        <end position="113"/>
    </location>
</feature>
<dbReference type="PROSITE" id="PS50110">
    <property type="entry name" value="RESPONSE_REGULATORY"/>
    <property type="match status" value="1"/>
</dbReference>
<comment type="function">
    <text evidence="7">May play the central regulatory role in sporulation. It may be an element of the effector pathway responsible for the activation of sporulation genes in response to nutritional stress. Spo0A may act in concert with spo0H (a sigma factor) to control the expression of some genes that are critical to the sporulation process.</text>
</comment>
<organism evidence="12 13">
    <name type="scientific">Clostridium intestinale</name>
    <dbReference type="NCBI Taxonomy" id="36845"/>
    <lineage>
        <taxon>Bacteria</taxon>
        <taxon>Bacillati</taxon>
        <taxon>Bacillota</taxon>
        <taxon>Clostridia</taxon>
        <taxon>Eubacteriales</taxon>
        <taxon>Clostridiaceae</taxon>
        <taxon>Clostridium</taxon>
    </lineage>
</organism>
<evidence type="ECO:0000256" key="8">
    <source>
        <dbReference type="PROSITE-ProRule" id="PRU00169"/>
    </source>
</evidence>
<dbReference type="InterPro" id="IPR001867">
    <property type="entry name" value="OmpR/PhoB-type_DNA-bd"/>
</dbReference>
<dbReference type="CDD" id="cd00383">
    <property type="entry name" value="trans_reg_C"/>
    <property type="match status" value="1"/>
</dbReference>
<dbReference type="GO" id="GO:0000156">
    <property type="term" value="F:phosphorelay response regulator activity"/>
    <property type="evidence" value="ECO:0007669"/>
    <property type="project" value="TreeGrafter"/>
</dbReference>
<keyword evidence="4" id="KW-0805">Transcription regulation</keyword>
<dbReference type="InterPro" id="IPR036388">
    <property type="entry name" value="WH-like_DNA-bd_sf"/>
</dbReference>
<dbReference type="KEGG" id="cint:HZF06_13395"/>
<dbReference type="AlphaFoldDB" id="A0A7D6VME1"/>
<dbReference type="GO" id="GO:0032993">
    <property type="term" value="C:protein-DNA complex"/>
    <property type="evidence" value="ECO:0007669"/>
    <property type="project" value="TreeGrafter"/>
</dbReference>
<evidence type="ECO:0000256" key="3">
    <source>
        <dbReference type="ARBA" id="ARBA00023012"/>
    </source>
</evidence>
<dbReference type="PROSITE" id="PS51755">
    <property type="entry name" value="OMPR_PHOB"/>
    <property type="match status" value="1"/>
</dbReference>
<dbReference type="FunFam" id="1.10.10.10:FF:000018">
    <property type="entry name" value="DNA-binding response regulator ResD"/>
    <property type="match status" value="1"/>
</dbReference>
<dbReference type="Gene3D" id="3.40.50.2300">
    <property type="match status" value="1"/>
</dbReference>
<dbReference type="Gene3D" id="6.10.250.690">
    <property type="match status" value="1"/>
</dbReference>
<evidence type="ECO:0000256" key="9">
    <source>
        <dbReference type="PROSITE-ProRule" id="PRU01091"/>
    </source>
</evidence>
<evidence type="ECO:0000256" key="4">
    <source>
        <dbReference type="ARBA" id="ARBA00023015"/>
    </source>
</evidence>
<dbReference type="GO" id="GO:0006355">
    <property type="term" value="P:regulation of DNA-templated transcription"/>
    <property type="evidence" value="ECO:0007669"/>
    <property type="project" value="InterPro"/>
</dbReference>
<evidence type="ECO:0000256" key="5">
    <source>
        <dbReference type="ARBA" id="ARBA00023125"/>
    </source>
</evidence>
<dbReference type="GO" id="GO:0000976">
    <property type="term" value="F:transcription cis-regulatory region binding"/>
    <property type="evidence" value="ECO:0007669"/>
    <property type="project" value="TreeGrafter"/>
</dbReference>
<dbReference type="GO" id="GO:0005829">
    <property type="term" value="C:cytosol"/>
    <property type="evidence" value="ECO:0007669"/>
    <property type="project" value="TreeGrafter"/>
</dbReference>
<dbReference type="Proteomes" id="UP000512286">
    <property type="component" value="Chromosome"/>
</dbReference>
<dbReference type="Pfam" id="PF00486">
    <property type="entry name" value="Trans_reg_C"/>
    <property type="match status" value="1"/>
</dbReference>
<sequence length="228" mass="26456">MNILIAEDDNDIRELIKLHLSKEDYTVFLAEDGKKAIDIFDTNNIDLAVLDIMLPFVDGFNILRHIRNTSEIPVIFLTARGNDEDKILGLGGDDYMVKPFSPIELTARIQAQLRRYYKYATGKQNDRIVLGYLILDKTSCEVLRNNIPLELNAKEFKILELLIENPGKVYTKKQIYETIWEDTYYGDDNTIMVHISHIRDKIEEDPKKPQYLKTIRGIGYKMEKINNA</sequence>
<evidence type="ECO:0000256" key="1">
    <source>
        <dbReference type="ARBA" id="ARBA00018672"/>
    </source>
</evidence>
<evidence type="ECO:0000256" key="6">
    <source>
        <dbReference type="ARBA" id="ARBA00023163"/>
    </source>
</evidence>
<feature type="domain" description="OmpR/PhoB-type" evidence="11">
    <location>
        <begin position="125"/>
        <end position="224"/>
    </location>
</feature>
<dbReference type="SUPFAM" id="SSF46894">
    <property type="entry name" value="C-terminal effector domain of the bipartite response regulators"/>
    <property type="match status" value="1"/>
</dbReference>
<dbReference type="InterPro" id="IPR039420">
    <property type="entry name" value="WalR-like"/>
</dbReference>
<evidence type="ECO:0000313" key="13">
    <source>
        <dbReference type="Proteomes" id="UP000512286"/>
    </source>
</evidence>
<feature type="modified residue" description="4-aspartylphosphate" evidence="8">
    <location>
        <position position="51"/>
    </location>
</feature>
<keyword evidence="2 8" id="KW-0597">Phosphoprotein</keyword>
<keyword evidence="5 9" id="KW-0238">DNA-binding</keyword>
<protein>
    <recommendedName>
        <fullName evidence="1">Stage 0 sporulation protein A homolog</fullName>
    </recommendedName>
</protein>
<dbReference type="InterPro" id="IPR001789">
    <property type="entry name" value="Sig_transdc_resp-reg_receiver"/>
</dbReference>
<evidence type="ECO:0000256" key="2">
    <source>
        <dbReference type="ARBA" id="ARBA00022553"/>
    </source>
</evidence>
<evidence type="ECO:0000313" key="12">
    <source>
        <dbReference type="EMBL" id="QLY78087.1"/>
    </source>
</evidence>
<dbReference type="Gene3D" id="1.10.10.10">
    <property type="entry name" value="Winged helix-like DNA-binding domain superfamily/Winged helix DNA-binding domain"/>
    <property type="match status" value="1"/>
</dbReference>
<dbReference type="CDD" id="cd17574">
    <property type="entry name" value="REC_OmpR"/>
    <property type="match status" value="1"/>
</dbReference>
<dbReference type="InterPro" id="IPR011006">
    <property type="entry name" value="CheY-like_superfamily"/>
</dbReference>
<proteinExistence type="predicted"/>
<evidence type="ECO:0000256" key="7">
    <source>
        <dbReference type="ARBA" id="ARBA00024867"/>
    </source>
</evidence>
<dbReference type="PANTHER" id="PTHR48111:SF40">
    <property type="entry name" value="PHOSPHATE REGULON TRANSCRIPTIONAL REGULATORY PROTEIN PHOB"/>
    <property type="match status" value="1"/>
</dbReference>
<gene>
    <name evidence="12" type="ORF">HZF06_13395</name>
</gene>
<dbReference type="SUPFAM" id="SSF52172">
    <property type="entry name" value="CheY-like"/>
    <property type="match status" value="1"/>
</dbReference>
<dbReference type="FunFam" id="3.40.50.2300:FF:000001">
    <property type="entry name" value="DNA-binding response regulator PhoB"/>
    <property type="match status" value="1"/>
</dbReference>
<dbReference type="EMBL" id="CP059378">
    <property type="protein sequence ID" value="QLY78087.1"/>
    <property type="molecule type" value="Genomic_DNA"/>
</dbReference>
<accession>A0A7D6VME1</accession>
<dbReference type="PANTHER" id="PTHR48111">
    <property type="entry name" value="REGULATOR OF RPOS"/>
    <property type="match status" value="1"/>
</dbReference>
<evidence type="ECO:0000259" key="10">
    <source>
        <dbReference type="PROSITE" id="PS50110"/>
    </source>
</evidence>